<evidence type="ECO:0000313" key="1">
    <source>
        <dbReference type="Proteomes" id="UP000887580"/>
    </source>
</evidence>
<proteinExistence type="predicted"/>
<dbReference type="WBParaSite" id="PS1159_v2.g81.t1">
    <property type="protein sequence ID" value="PS1159_v2.g81.t1"/>
    <property type="gene ID" value="PS1159_v2.g81"/>
</dbReference>
<accession>A0AC35GS22</accession>
<reference evidence="2" key="1">
    <citation type="submission" date="2022-11" db="UniProtKB">
        <authorList>
            <consortium name="WormBaseParasite"/>
        </authorList>
    </citation>
    <scope>IDENTIFICATION</scope>
</reference>
<sequence>MDNPINYPYFLRTGASDIYKAQVIFDILQSQQWYHVIVIYDSSSTGTALTNQLKTLIQYCNTDDDLKLFRSICIENYFQLSYFDDSNEYELQSQRNALAQYLNKSTTRVITLLMEDRSIDKTLLFIDSLGFPSGHWQFVLPSITISPNTLLEYAFAVQEDVAEFDRLEEIIGRITLNNAEDYSESQIQTTWIHELIEMQNLCCWKNETCAYSVECDGTEKISIPEKAKYEALHVYNAIMLLGTAIENIHSDWCKNETGLCKNMTDNADGHMLLDYLLNAKFMDEFHEFSLFNRSATPIFNVWQMQYGTWKTVLLHYNPYIGPIPSLSNSPILEIPGYSDIYKESKECQPDCDKSIIDMRGRCCWNCRSCGFGEYINASLMMCQNCSFNEMPNIYVNGCIPESTPPIFYEPTAEMYVLIGISFIGILSTIIITAYIYNFRKTPMVMASTPDLCYLQSATQIFLFIISGLMLPSPNMIVCGSVWAISTVLLVITHAIFLIKAIRLSRPRFYTKLISYASTPAKCSGIMLFIITISQTLISVIWILLRPPTPQRKLHEQMIHCSSNNEVQTIVLMIVPLGLIFATFYYQRNAIRNKIMFQVRQARIGLAGTLCFIANYAVLLPLIFMEGSPAYVRATILMCIPLLTAMVSLTTMHLPISYELFFRKKQNSHEYVSRERSRQFQAGNFVYYVDAMLLHRANRTRTQTSANSN</sequence>
<name>A0AC35GS22_9BILA</name>
<evidence type="ECO:0000313" key="2">
    <source>
        <dbReference type="WBParaSite" id="PS1159_v2.g81.t1"/>
    </source>
</evidence>
<dbReference type="Proteomes" id="UP000887580">
    <property type="component" value="Unplaced"/>
</dbReference>
<protein>
    <submittedName>
        <fullName evidence="2">G-protein coupled receptors family 3 profile domain-containing protein</fullName>
    </submittedName>
</protein>
<organism evidence="1 2">
    <name type="scientific">Panagrolaimus sp. PS1159</name>
    <dbReference type="NCBI Taxonomy" id="55785"/>
    <lineage>
        <taxon>Eukaryota</taxon>
        <taxon>Metazoa</taxon>
        <taxon>Ecdysozoa</taxon>
        <taxon>Nematoda</taxon>
        <taxon>Chromadorea</taxon>
        <taxon>Rhabditida</taxon>
        <taxon>Tylenchina</taxon>
        <taxon>Panagrolaimomorpha</taxon>
        <taxon>Panagrolaimoidea</taxon>
        <taxon>Panagrolaimidae</taxon>
        <taxon>Panagrolaimus</taxon>
    </lineage>
</organism>